<dbReference type="Pfam" id="PF07366">
    <property type="entry name" value="SnoaL"/>
    <property type="match status" value="1"/>
</dbReference>
<dbReference type="RefSeq" id="WP_344682072.1">
    <property type="nucleotide sequence ID" value="NZ_BAAAVT010000006.1"/>
</dbReference>
<dbReference type="Proteomes" id="UP001500236">
    <property type="component" value="Unassembled WGS sequence"/>
</dbReference>
<gene>
    <name evidence="2" type="ORF">GCM10010529_11580</name>
</gene>
<dbReference type="InterPro" id="IPR032710">
    <property type="entry name" value="NTF2-like_dom_sf"/>
</dbReference>
<sequence>MTTSRPTTIEPVPLLRAAFDALERQDFDAVVDMMVDDFRINIAGMPTQKRGIPAWRRNIQMMFSAFPDLRVHIQDIFAEGDLVAMRVRFTGTHRGEFLGIQPTGKRIDYLSHEIYRVENGRIAEEWICSDLMTLLTQIGGISSTRLISMWLAGHRTWFALAGGLLGGAAAGMALSRLLR</sequence>
<organism evidence="2 3">
    <name type="scientific">Nesterenkonia aethiopica</name>
    <dbReference type="NCBI Taxonomy" id="269144"/>
    <lineage>
        <taxon>Bacteria</taxon>
        <taxon>Bacillati</taxon>
        <taxon>Actinomycetota</taxon>
        <taxon>Actinomycetes</taxon>
        <taxon>Micrococcales</taxon>
        <taxon>Micrococcaceae</taxon>
        <taxon>Nesterenkonia</taxon>
    </lineage>
</organism>
<comment type="caution">
    <text evidence="2">The sequence shown here is derived from an EMBL/GenBank/DDBJ whole genome shotgun (WGS) entry which is preliminary data.</text>
</comment>
<dbReference type="PANTHER" id="PTHR38436">
    <property type="entry name" value="POLYKETIDE CYCLASE SNOAL-LIKE DOMAIN"/>
    <property type="match status" value="1"/>
</dbReference>
<evidence type="ECO:0000256" key="1">
    <source>
        <dbReference type="SAM" id="Phobius"/>
    </source>
</evidence>
<keyword evidence="1" id="KW-0812">Transmembrane</keyword>
<accession>A0ABP6LV30</accession>
<keyword evidence="3" id="KW-1185">Reference proteome</keyword>
<reference evidence="3" key="1">
    <citation type="journal article" date="2019" name="Int. J. Syst. Evol. Microbiol.">
        <title>The Global Catalogue of Microorganisms (GCM) 10K type strain sequencing project: providing services to taxonomists for standard genome sequencing and annotation.</title>
        <authorList>
            <consortium name="The Broad Institute Genomics Platform"/>
            <consortium name="The Broad Institute Genome Sequencing Center for Infectious Disease"/>
            <person name="Wu L."/>
            <person name="Ma J."/>
        </authorList>
    </citation>
    <scope>NUCLEOTIDE SEQUENCE [LARGE SCALE GENOMIC DNA]</scope>
    <source>
        <strain evidence="3">JCM 14309</strain>
    </source>
</reference>
<dbReference type="SUPFAM" id="SSF54427">
    <property type="entry name" value="NTF2-like"/>
    <property type="match status" value="1"/>
</dbReference>
<evidence type="ECO:0008006" key="4">
    <source>
        <dbReference type="Google" id="ProtNLM"/>
    </source>
</evidence>
<dbReference type="PANTHER" id="PTHR38436:SF1">
    <property type="entry name" value="ESTER CYCLASE"/>
    <property type="match status" value="1"/>
</dbReference>
<dbReference type="EMBL" id="BAAAVT010000006">
    <property type="protein sequence ID" value="GAA3059595.1"/>
    <property type="molecule type" value="Genomic_DNA"/>
</dbReference>
<feature type="transmembrane region" description="Helical" evidence="1">
    <location>
        <begin position="157"/>
        <end position="178"/>
    </location>
</feature>
<name>A0ABP6LV30_9MICC</name>
<evidence type="ECO:0000313" key="3">
    <source>
        <dbReference type="Proteomes" id="UP001500236"/>
    </source>
</evidence>
<proteinExistence type="predicted"/>
<dbReference type="InterPro" id="IPR009959">
    <property type="entry name" value="Cyclase_SnoaL-like"/>
</dbReference>
<keyword evidence="1" id="KW-1133">Transmembrane helix</keyword>
<evidence type="ECO:0000313" key="2">
    <source>
        <dbReference type="EMBL" id="GAA3059595.1"/>
    </source>
</evidence>
<protein>
    <recommendedName>
        <fullName evidence="4">Ester cyclase</fullName>
    </recommendedName>
</protein>
<keyword evidence="1" id="KW-0472">Membrane</keyword>
<dbReference type="Gene3D" id="3.10.450.50">
    <property type="match status" value="1"/>
</dbReference>